<name>A0A240EB06_9GAMM</name>
<dbReference type="AlphaFoldDB" id="A0A240EB06"/>
<evidence type="ECO:0000313" key="2">
    <source>
        <dbReference type="Proteomes" id="UP000219042"/>
    </source>
</evidence>
<dbReference type="PANTHER" id="PTHR38585:SF1">
    <property type="entry name" value="TRANSMEMBRANE PROTEIN"/>
    <property type="match status" value="1"/>
</dbReference>
<dbReference type="PANTHER" id="PTHR38585">
    <property type="entry name" value="TRANSMEMBRANE PROTEIN"/>
    <property type="match status" value="1"/>
</dbReference>
<reference evidence="2" key="1">
    <citation type="submission" date="2016-09" db="EMBL/GenBank/DDBJ databases">
        <authorList>
            <person name="Varghese N."/>
            <person name="Submissions S."/>
        </authorList>
    </citation>
    <scope>NUCLEOTIDE SEQUENCE [LARGE SCALE GENOMIC DNA]</scope>
    <source>
        <strain evidence="2">ANC 4466</strain>
    </source>
</reference>
<protein>
    <submittedName>
        <fullName evidence="1">Uncharacterized protein</fullName>
    </submittedName>
</protein>
<keyword evidence="2" id="KW-1185">Reference proteome</keyword>
<accession>A0A240EB06</accession>
<gene>
    <name evidence="1" type="ORF">SAMN05421731_1055</name>
</gene>
<sequence length="183" mass="20196">MVLTAMPMPITIPINMSIRMGIFLYCMYWVWFLTLDSVADGEPPQAKGAKVADVVAIGFKQTALSQGVKQGMEAEAKKLARKTDTLTHGRFADKSIPARGAQRNFTKEEREKINTIGRDKGCHTCGTKEPGTKSGNFIPDHQPANGLNLKGSSQNLYPHCKNCSGKQAGQVTQEQRRLLEFKK</sequence>
<organism evidence="1 2">
    <name type="scientific">Acinetobacter puyangensis</name>
    <dbReference type="NCBI Taxonomy" id="1096779"/>
    <lineage>
        <taxon>Bacteria</taxon>
        <taxon>Pseudomonadati</taxon>
        <taxon>Pseudomonadota</taxon>
        <taxon>Gammaproteobacteria</taxon>
        <taxon>Moraxellales</taxon>
        <taxon>Moraxellaceae</taxon>
        <taxon>Acinetobacter</taxon>
    </lineage>
</organism>
<dbReference type="Proteomes" id="UP000219042">
    <property type="component" value="Unassembled WGS sequence"/>
</dbReference>
<proteinExistence type="predicted"/>
<evidence type="ECO:0000313" key="1">
    <source>
        <dbReference type="EMBL" id="SNX45453.1"/>
    </source>
</evidence>
<dbReference type="EMBL" id="OANT01000005">
    <property type="protein sequence ID" value="SNX45453.1"/>
    <property type="molecule type" value="Genomic_DNA"/>
</dbReference>